<feature type="domain" description="FAD/NAD(P)-binding" evidence="3">
    <location>
        <begin position="17"/>
        <end position="324"/>
    </location>
</feature>
<keyword evidence="5" id="KW-1185">Reference proteome</keyword>
<reference evidence="4 5" key="2">
    <citation type="submission" date="2015-10" db="EMBL/GenBank/DDBJ databases">
        <title>Draft Genome Sequence of Prosthecomicrobium hirschii ATCC 27832.</title>
        <authorList>
            <person name="Daniel J."/>
            <person name="Givan S.A."/>
            <person name="Brun Y.V."/>
            <person name="Brown P.J."/>
        </authorList>
    </citation>
    <scope>NUCLEOTIDE SEQUENCE [LARGE SCALE GENOMIC DNA]</scope>
    <source>
        <strain evidence="4 5">16</strain>
    </source>
</reference>
<accession>A0A0P6W754</accession>
<dbReference type="InterPro" id="IPR051691">
    <property type="entry name" value="Metab_Enz_Cyan_OpOx_G3PDH"/>
</dbReference>
<evidence type="ECO:0000259" key="2">
    <source>
        <dbReference type="Pfam" id="PF04324"/>
    </source>
</evidence>
<evidence type="ECO:0000256" key="1">
    <source>
        <dbReference type="ARBA" id="ARBA00023002"/>
    </source>
</evidence>
<comment type="caution">
    <text evidence="4">The sequence shown here is derived from an EMBL/GenBank/DDBJ whole genome shotgun (WGS) entry which is preliminary data.</text>
</comment>
<evidence type="ECO:0008006" key="6">
    <source>
        <dbReference type="Google" id="ProtNLM"/>
    </source>
</evidence>
<dbReference type="InterPro" id="IPR036188">
    <property type="entry name" value="FAD/NAD-bd_sf"/>
</dbReference>
<dbReference type="CDD" id="cd19946">
    <property type="entry name" value="GlpA-like_Fer2_BFD-like"/>
    <property type="match status" value="1"/>
</dbReference>
<dbReference type="PRINTS" id="PR00469">
    <property type="entry name" value="PNDRDTASEII"/>
</dbReference>
<dbReference type="Pfam" id="PF07992">
    <property type="entry name" value="Pyr_redox_2"/>
    <property type="match status" value="1"/>
</dbReference>
<dbReference type="SUPFAM" id="SSF51905">
    <property type="entry name" value="FAD/NAD(P)-binding domain"/>
    <property type="match status" value="1"/>
</dbReference>
<dbReference type="RefSeq" id="WP_054361133.1">
    <property type="nucleotide sequence ID" value="NZ_LJYW01000001.1"/>
</dbReference>
<dbReference type="PIRSF" id="PIRSF037495">
    <property type="entry name" value="Opine_OX_OoxA/HcnB"/>
    <property type="match status" value="1"/>
</dbReference>
<organism evidence="4 5">
    <name type="scientific">Prosthecodimorpha hirschii</name>
    <dbReference type="NCBI Taxonomy" id="665126"/>
    <lineage>
        <taxon>Bacteria</taxon>
        <taxon>Pseudomonadati</taxon>
        <taxon>Pseudomonadota</taxon>
        <taxon>Alphaproteobacteria</taxon>
        <taxon>Hyphomicrobiales</taxon>
        <taxon>Ancalomicrobiaceae</taxon>
        <taxon>Prosthecodimorpha</taxon>
    </lineage>
</organism>
<dbReference type="Proteomes" id="UP000048984">
    <property type="component" value="Unassembled WGS sequence"/>
</dbReference>
<evidence type="ECO:0000313" key="4">
    <source>
        <dbReference type="EMBL" id="KPL54967.1"/>
    </source>
</evidence>
<dbReference type="InterPro" id="IPR041854">
    <property type="entry name" value="BFD-like_2Fe2S-bd_dom_sf"/>
</dbReference>
<evidence type="ECO:0000313" key="5">
    <source>
        <dbReference type="Proteomes" id="UP000048984"/>
    </source>
</evidence>
<dbReference type="InterPro" id="IPR023753">
    <property type="entry name" value="FAD/NAD-binding_dom"/>
</dbReference>
<feature type="domain" description="BFD-like [2Fe-2S]-binding" evidence="2">
    <location>
        <begin position="386"/>
        <end position="437"/>
    </location>
</feature>
<dbReference type="InterPro" id="IPR007419">
    <property type="entry name" value="BFD-like_2Fe2S-bd_dom"/>
</dbReference>
<proteinExistence type="predicted"/>
<dbReference type="Gene3D" id="1.10.10.1100">
    <property type="entry name" value="BFD-like [2Fe-2S]-binding domain"/>
    <property type="match status" value="1"/>
</dbReference>
<dbReference type="STRING" id="665126.ABB55_24330"/>
<dbReference type="AlphaFoldDB" id="A0A0P6W754"/>
<dbReference type="GO" id="GO:0016491">
    <property type="term" value="F:oxidoreductase activity"/>
    <property type="evidence" value="ECO:0007669"/>
    <property type="project" value="UniProtKB-KW"/>
</dbReference>
<dbReference type="PRINTS" id="PR00368">
    <property type="entry name" value="FADPNR"/>
</dbReference>
<evidence type="ECO:0000259" key="3">
    <source>
        <dbReference type="Pfam" id="PF07992"/>
    </source>
</evidence>
<keyword evidence="1" id="KW-0560">Oxidoreductase</keyword>
<name>A0A0P6W754_9HYPH</name>
<protein>
    <recommendedName>
        <fullName evidence="6">FAD/NAD(P)-binding oxidoreductase</fullName>
    </recommendedName>
</protein>
<reference evidence="4 5" key="1">
    <citation type="submission" date="2015-09" db="EMBL/GenBank/DDBJ databases">
        <authorList>
            <person name="Jackson K.R."/>
            <person name="Lunt B.L."/>
            <person name="Fisher J.N.B."/>
            <person name="Gardner A.V."/>
            <person name="Bailey M.E."/>
            <person name="Deus L.M."/>
            <person name="Earl A.S."/>
            <person name="Gibby P.D."/>
            <person name="Hartmann K.A."/>
            <person name="Liu J.E."/>
            <person name="Manci A.M."/>
            <person name="Nielsen D.A."/>
            <person name="Solomon M.B."/>
            <person name="Breakwell D.P."/>
            <person name="Burnett S.H."/>
            <person name="Grose J.H."/>
        </authorList>
    </citation>
    <scope>NUCLEOTIDE SEQUENCE [LARGE SCALE GENOMIC DNA]</scope>
    <source>
        <strain evidence="4 5">16</strain>
    </source>
</reference>
<dbReference type="PANTHER" id="PTHR42949">
    <property type="entry name" value="ANAEROBIC GLYCEROL-3-PHOSPHATE DEHYDROGENASE SUBUNIT B"/>
    <property type="match status" value="1"/>
</dbReference>
<dbReference type="InterPro" id="IPR017224">
    <property type="entry name" value="Opine_Oxase_asu/HCN_bsu"/>
</dbReference>
<gene>
    <name evidence="4" type="ORF">ABB55_24330</name>
</gene>
<dbReference type="Gene3D" id="3.50.50.60">
    <property type="entry name" value="FAD/NAD(P)-binding domain"/>
    <property type="match status" value="2"/>
</dbReference>
<dbReference type="Pfam" id="PF04324">
    <property type="entry name" value="Fer2_BFD"/>
    <property type="match status" value="1"/>
</dbReference>
<dbReference type="PANTHER" id="PTHR42949:SF3">
    <property type="entry name" value="ANAEROBIC GLYCEROL-3-PHOSPHATE DEHYDROGENASE SUBUNIT B"/>
    <property type="match status" value="1"/>
</dbReference>
<dbReference type="EMBL" id="LJYW01000001">
    <property type="protein sequence ID" value="KPL54967.1"/>
    <property type="molecule type" value="Genomic_DNA"/>
</dbReference>
<sequence length="467" mass="48782">MTAGPAHQAAADGATVDLAIVGAGPAGMAAAIRAAELGLAVVVFDDQPAPGGQIYRNVAHPPPLPRHVLGPDYHAGAALVARFLASGAAYRPSSLVWHMAEGSLSHTGPDGGGTLAARRILLATGAMERPFPVPGWTLPGVMTAGAAQIMLKTSATVADDAVFAGSGPLLYLVVAQYLRAGIRIRALLDTTPRGARRRALSRLGSAWSGRTTLAKGLGLLAEIRRAGVTVHRHVTDLAAVGADRLDAVTWRSGTVRHRLDCRTLFLHQGIVPNVNAAMAVGCRHGWDEGQLCWRPALDAAGRSSVAGVMVAGDGGGIAGAVAAALSGEIAAIAAASDLGRIDDATRDRLIAPLESRRRRDMAVRPFLETLYRPADAYRIPSQDETLVCRCEEVDRGTLAEIVRRGCPGPNQIKAFSRCGMGPCQGRLCGHTVTELFADLTGRSPDAVGHYRIRMPIKPVTLGDIAGP</sequence>